<sequence>MLVALILCILWVAFVKTVPYSDFDYYYGLAKQIANGGNFGDTYTSVGYSIVLGYVFMIFGKSILVGEIFNLLLTIISYFLMYSLLKKINISEIKRKMIFFIFIFFPANIFYNSLLGTEILFTMLLLLITNIYFSNNKFKYIFVGILAGAETMIKPGFFVFFFAVFLVEIIKNKKLIKPALHALIVLVLTGVVVSPMIYRNTKLIGEFTGVSNNGGIVLYINNNSQNTKGRWMPAADVENSIVLTKEYKKANMTEKNHMLSKVAKKWIKSHPVQFLVLGFKRLINVYFVGDDILFTYNKAGLSQGLQSMLLMYTNLIRNVIFLVGIIAIIAYSIKVIRMLIKRRSNELDSFSLYALIVFYMFTAMYFITEGQGRYAFPFIFIVIYFFVNWREFFKNPIKR</sequence>
<dbReference type="Proteomes" id="UP001623592">
    <property type="component" value="Unassembled WGS sequence"/>
</dbReference>
<protein>
    <recommendedName>
        <fullName evidence="11">Glycosyltransferase RgtA/B/C/D-like domain-containing protein</fullName>
    </recommendedName>
</protein>
<organism evidence="9 10">
    <name type="scientific">Clostridium neuense</name>
    <dbReference type="NCBI Taxonomy" id="1728934"/>
    <lineage>
        <taxon>Bacteria</taxon>
        <taxon>Bacillati</taxon>
        <taxon>Bacillota</taxon>
        <taxon>Clostridia</taxon>
        <taxon>Eubacteriales</taxon>
        <taxon>Clostridiaceae</taxon>
        <taxon>Clostridium</taxon>
    </lineage>
</organism>
<evidence type="ECO:0000256" key="8">
    <source>
        <dbReference type="SAM" id="Phobius"/>
    </source>
</evidence>
<feature type="transmembrane region" description="Helical" evidence="8">
    <location>
        <begin position="63"/>
        <end position="85"/>
    </location>
</feature>
<evidence type="ECO:0000256" key="5">
    <source>
        <dbReference type="ARBA" id="ARBA00022692"/>
    </source>
</evidence>
<dbReference type="RefSeq" id="WP_406788900.1">
    <property type="nucleotide sequence ID" value="NZ_JBJIAA010000015.1"/>
</dbReference>
<keyword evidence="5 8" id="KW-0812">Transmembrane</keyword>
<dbReference type="EMBL" id="JBJIAA010000015">
    <property type="protein sequence ID" value="MFL0252225.1"/>
    <property type="molecule type" value="Genomic_DNA"/>
</dbReference>
<comment type="subcellular location">
    <subcellularLocation>
        <location evidence="1">Cell membrane</location>
        <topology evidence="1">Multi-pass membrane protein</topology>
    </subcellularLocation>
</comment>
<evidence type="ECO:0008006" key="11">
    <source>
        <dbReference type="Google" id="ProtNLM"/>
    </source>
</evidence>
<proteinExistence type="predicted"/>
<evidence type="ECO:0000256" key="1">
    <source>
        <dbReference type="ARBA" id="ARBA00004651"/>
    </source>
</evidence>
<evidence type="ECO:0000313" key="9">
    <source>
        <dbReference type="EMBL" id="MFL0252225.1"/>
    </source>
</evidence>
<evidence type="ECO:0000256" key="2">
    <source>
        <dbReference type="ARBA" id="ARBA00022475"/>
    </source>
</evidence>
<feature type="transmembrane region" description="Helical" evidence="8">
    <location>
        <begin position="315"/>
        <end position="340"/>
    </location>
</feature>
<evidence type="ECO:0000313" key="10">
    <source>
        <dbReference type="Proteomes" id="UP001623592"/>
    </source>
</evidence>
<keyword evidence="7 8" id="KW-0472">Membrane</keyword>
<reference evidence="9 10" key="1">
    <citation type="submission" date="2024-11" db="EMBL/GenBank/DDBJ databases">
        <authorList>
            <person name="Heng Y.C."/>
            <person name="Lim A.C.H."/>
            <person name="Lee J.K.Y."/>
            <person name="Kittelmann S."/>
        </authorList>
    </citation>
    <scope>NUCLEOTIDE SEQUENCE [LARGE SCALE GENOMIC DNA]</scope>
    <source>
        <strain evidence="9 10">WILCCON 0114</strain>
    </source>
</reference>
<keyword evidence="10" id="KW-1185">Reference proteome</keyword>
<feature type="transmembrane region" description="Helical" evidence="8">
    <location>
        <begin position="140"/>
        <end position="167"/>
    </location>
</feature>
<feature type="transmembrane region" description="Helical" evidence="8">
    <location>
        <begin position="97"/>
        <end position="128"/>
    </location>
</feature>
<keyword evidence="6 8" id="KW-1133">Transmembrane helix</keyword>
<keyword evidence="2" id="KW-1003">Cell membrane</keyword>
<dbReference type="PANTHER" id="PTHR33908:SF11">
    <property type="entry name" value="MEMBRANE PROTEIN"/>
    <property type="match status" value="1"/>
</dbReference>
<feature type="transmembrane region" description="Helical" evidence="8">
    <location>
        <begin position="374"/>
        <end position="393"/>
    </location>
</feature>
<dbReference type="PANTHER" id="PTHR33908">
    <property type="entry name" value="MANNOSYLTRANSFERASE YKCB-RELATED"/>
    <property type="match status" value="1"/>
</dbReference>
<accession>A0ABW8TJK0</accession>
<evidence type="ECO:0000256" key="4">
    <source>
        <dbReference type="ARBA" id="ARBA00022679"/>
    </source>
</evidence>
<dbReference type="InterPro" id="IPR050297">
    <property type="entry name" value="LipidA_mod_glycosyltrf_83"/>
</dbReference>
<feature type="transmembrane region" description="Helical" evidence="8">
    <location>
        <begin position="352"/>
        <end position="368"/>
    </location>
</feature>
<evidence type="ECO:0000256" key="7">
    <source>
        <dbReference type="ARBA" id="ARBA00023136"/>
    </source>
</evidence>
<comment type="caution">
    <text evidence="9">The sequence shown here is derived from an EMBL/GenBank/DDBJ whole genome shotgun (WGS) entry which is preliminary data.</text>
</comment>
<name>A0ABW8TJK0_9CLOT</name>
<keyword evidence="3" id="KW-0328">Glycosyltransferase</keyword>
<feature type="transmembrane region" description="Helical" evidence="8">
    <location>
        <begin position="179"/>
        <end position="198"/>
    </location>
</feature>
<evidence type="ECO:0000256" key="6">
    <source>
        <dbReference type="ARBA" id="ARBA00022989"/>
    </source>
</evidence>
<keyword evidence="4" id="KW-0808">Transferase</keyword>
<evidence type="ECO:0000256" key="3">
    <source>
        <dbReference type="ARBA" id="ARBA00022676"/>
    </source>
</evidence>
<gene>
    <name evidence="9" type="ORF">ACJDT4_17570</name>
</gene>